<dbReference type="InterPro" id="IPR000086">
    <property type="entry name" value="NUDIX_hydrolase_dom"/>
</dbReference>
<evidence type="ECO:0000256" key="9">
    <source>
        <dbReference type="SAM" id="MobiDB-lite"/>
    </source>
</evidence>
<dbReference type="FunFam" id="3.90.79.10:FF:000003">
    <property type="entry name" value="M7GpppN-mRNA hydrolase isoform 2"/>
    <property type="match status" value="1"/>
</dbReference>
<reference evidence="11 12" key="1">
    <citation type="submission" date="2015-12" db="EMBL/GenBank/DDBJ databases">
        <title>Dictyostelia acquired genes for synthesis and detection of signals that induce cell-type specialization by lateral gene transfer from prokaryotes.</title>
        <authorList>
            <person name="Gloeckner G."/>
            <person name="Schaap P."/>
        </authorList>
    </citation>
    <scope>NUCLEOTIDE SEQUENCE [LARGE SCALE GENOMIC DNA]</scope>
    <source>
        <strain evidence="11 12">TK</strain>
    </source>
</reference>
<evidence type="ECO:0000259" key="10">
    <source>
        <dbReference type="PROSITE" id="PS51462"/>
    </source>
</evidence>
<proteinExistence type="inferred from homology"/>
<dbReference type="GO" id="GO:0140933">
    <property type="term" value="F:5'-(N(7)-methylguanosine 5'-triphospho)-[mRNA] hydrolase activity"/>
    <property type="evidence" value="ECO:0007669"/>
    <property type="project" value="InterPro"/>
</dbReference>
<dbReference type="InterPro" id="IPR020084">
    <property type="entry name" value="NUDIX_hydrolase_CS"/>
</dbReference>
<dbReference type="GO" id="GO:0003723">
    <property type="term" value="F:RNA binding"/>
    <property type="evidence" value="ECO:0007669"/>
    <property type="project" value="UniProtKB-KW"/>
</dbReference>
<evidence type="ECO:0000256" key="5">
    <source>
        <dbReference type="ARBA" id="ARBA00022723"/>
    </source>
</evidence>
<dbReference type="SUPFAM" id="SSF140586">
    <property type="entry name" value="Dcp2 domain-like"/>
    <property type="match status" value="1"/>
</dbReference>
<dbReference type="AlphaFoldDB" id="A0A152A547"/>
<organism evidence="11 12">
    <name type="scientific">Tieghemostelium lacteum</name>
    <name type="common">Slime mold</name>
    <name type="synonym">Dictyostelium lacteum</name>
    <dbReference type="NCBI Taxonomy" id="361077"/>
    <lineage>
        <taxon>Eukaryota</taxon>
        <taxon>Amoebozoa</taxon>
        <taxon>Evosea</taxon>
        <taxon>Eumycetozoa</taxon>
        <taxon>Dictyostelia</taxon>
        <taxon>Dictyosteliales</taxon>
        <taxon>Raperosteliaceae</taxon>
        <taxon>Tieghemostelium</taxon>
    </lineage>
</organism>
<comment type="caution">
    <text evidence="11">The sequence shown here is derived from an EMBL/GenBank/DDBJ whole genome shotgun (WGS) entry which is preliminary data.</text>
</comment>
<dbReference type="PROSITE" id="PS00893">
    <property type="entry name" value="NUDIX_BOX"/>
    <property type="match status" value="1"/>
</dbReference>
<keyword evidence="5" id="KW-0479">Metal-binding</keyword>
<dbReference type="SUPFAM" id="SSF55811">
    <property type="entry name" value="Nudix"/>
    <property type="match status" value="1"/>
</dbReference>
<dbReference type="PANTHER" id="PTHR23114">
    <property type="entry name" value="M7GPPPN-MRNA HYDROLASE"/>
    <property type="match status" value="1"/>
</dbReference>
<dbReference type="InterPro" id="IPR036189">
    <property type="entry name" value="DCP2_BoxA_sf"/>
</dbReference>
<gene>
    <name evidence="11" type="ORF">DLAC_01946</name>
</gene>
<keyword evidence="7" id="KW-0694">RNA-binding</keyword>
<feature type="compositionally biased region" description="Low complexity" evidence="9">
    <location>
        <begin position="349"/>
        <end position="363"/>
    </location>
</feature>
<dbReference type="PROSITE" id="PS51462">
    <property type="entry name" value="NUDIX"/>
    <property type="match status" value="1"/>
</dbReference>
<evidence type="ECO:0000256" key="8">
    <source>
        <dbReference type="ARBA" id="ARBA00023211"/>
    </source>
</evidence>
<dbReference type="InterPro" id="IPR015797">
    <property type="entry name" value="NUDIX_hydrolase-like_dom_sf"/>
</dbReference>
<dbReference type="Gene3D" id="3.90.79.10">
    <property type="entry name" value="Nucleoside Triphosphate Pyrophosphohydrolase"/>
    <property type="match status" value="1"/>
</dbReference>
<dbReference type="GO" id="GO:0000184">
    <property type="term" value="P:nuclear-transcribed mRNA catabolic process, nonsense-mediated decay"/>
    <property type="evidence" value="ECO:0007669"/>
    <property type="project" value="InterPro"/>
</dbReference>
<dbReference type="GO" id="GO:0030145">
    <property type="term" value="F:manganese ion binding"/>
    <property type="evidence" value="ECO:0007669"/>
    <property type="project" value="InterPro"/>
</dbReference>
<dbReference type="Proteomes" id="UP000076078">
    <property type="component" value="Unassembled WGS sequence"/>
</dbReference>
<keyword evidence="4" id="KW-0963">Cytoplasm</keyword>
<keyword evidence="12" id="KW-1185">Reference proteome</keyword>
<evidence type="ECO:0000256" key="1">
    <source>
        <dbReference type="ARBA" id="ARBA00001936"/>
    </source>
</evidence>
<evidence type="ECO:0000256" key="6">
    <source>
        <dbReference type="ARBA" id="ARBA00022801"/>
    </source>
</evidence>
<evidence type="ECO:0000256" key="4">
    <source>
        <dbReference type="ARBA" id="ARBA00022490"/>
    </source>
</evidence>
<dbReference type="CDD" id="cd03672">
    <property type="entry name" value="NUDIX_Dcp2p_Nudt20"/>
    <property type="match status" value="1"/>
</dbReference>
<comment type="similarity">
    <text evidence="3">Belongs to the Nudix hydrolase family. DCP2 subfamily.</text>
</comment>
<dbReference type="Gene3D" id="1.10.10.1050">
    <property type="entry name" value="Dcp2, box A domain"/>
    <property type="match status" value="1"/>
</dbReference>
<feature type="region of interest" description="Disordered" evidence="9">
    <location>
        <begin position="341"/>
        <end position="363"/>
    </location>
</feature>
<dbReference type="InterPro" id="IPR044099">
    <property type="entry name" value="Dcp2_NUDIX"/>
</dbReference>
<dbReference type="GO" id="GO:0000932">
    <property type="term" value="C:P-body"/>
    <property type="evidence" value="ECO:0007669"/>
    <property type="project" value="TreeGrafter"/>
</dbReference>
<evidence type="ECO:0000313" key="11">
    <source>
        <dbReference type="EMBL" id="KYR01358.1"/>
    </source>
</evidence>
<dbReference type="EMBL" id="LODT01000009">
    <property type="protein sequence ID" value="KYR01358.1"/>
    <property type="molecule type" value="Genomic_DNA"/>
</dbReference>
<feature type="domain" description="Nudix hydrolase" evidence="10">
    <location>
        <begin position="112"/>
        <end position="242"/>
    </location>
</feature>
<dbReference type="Pfam" id="PF05026">
    <property type="entry name" value="DCP2"/>
    <property type="match status" value="1"/>
</dbReference>
<keyword evidence="6" id="KW-0378">Hydrolase</keyword>
<evidence type="ECO:0000256" key="7">
    <source>
        <dbReference type="ARBA" id="ARBA00022884"/>
    </source>
</evidence>
<sequence>MEINNDSNSSNLLDNDSNLSADLLDILNSLSNTFINEINFTSFEDLFMLIEEAYWYYIDIYLVQNTRLPKPEFPIFAEMILKNNERLLPLHEALLSTSSYFDMNKKFEKFKRLIPRYGAIILNKEMTKVVLVKEQWWGWGFPKGKGKEGETETKTAAREVFEEIGFDISPFIRKDAFIQKEHRGVTKKFFIAVGVDELTDFETHTRYEISRIKWHNLEDIPLFQSRSSHQFAAIIPYIKQLLSWIENKRRESGMEPLLFKNQNQRGLEFEEDNDSSFHYRWSAGNNQNKKIKDFISKREDESELILQNELDEIQLQEYINNFKSVLKEKDKQYLHSLNQPLPISHRNQNRNQHQQQQQQQNYLKQHQQFNPNTMVQPIMYINSNNIPNGQFFVNK</sequence>
<dbReference type="SMART" id="SM01125">
    <property type="entry name" value="DCP2"/>
    <property type="match status" value="1"/>
</dbReference>
<protein>
    <recommendedName>
        <fullName evidence="10">Nudix hydrolase domain-containing protein</fullName>
    </recommendedName>
</protein>
<dbReference type="PANTHER" id="PTHR23114:SF20">
    <property type="entry name" value="NUDIX HYDROLASE DOMAIN-CONTAINING PROTEIN"/>
    <property type="match status" value="1"/>
</dbReference>
<evidence type="ECO:0000256" key="3">
    <source>
        <dbReference type="ARBA" id="ARBA00005279"/>
    </source>
</evidence>
<comment type="subcellular location">
    <subcellularLocation>
        <location evidence="2">Cytoplasm</location>
    </subcellularLocation>
</comment>
<dbReference type="InterPro" id="IPR007722">
    <property type="entry name" value="DCP2_BoxA"/>
</dbReference>
<dbReference type="InParanoid" id="A0A152A547"/>
<comment type="cofactor">
    <cofactor evidence="1">
        <name>Mn(2+)</name>
        <dbReference type="ChEBI" id="CHEBI:29035"/>
    </cofactor>
</comment>
<keyword evidence="8" id="KW-0464">Manganese</keyword>
<name>A0A152A547_TIELA</name>
<dbReference type="OrthoDB" id="18996at2759"/>
<evidence type="ECO:0000256" key="2">
    <source>
        <dbReference type="ARBA" id="ARBA00004496"/>
    </source>
</evidence>
<accession>A0A152A547</accession>
<dbReference type="Pfam" id="PF00293">
    <property type="entry name" value="NUDIX"/>
    <property type="match status" value="1"/>
</dbReference>
<dbReference type="GO" id="GO:0000290">
    <property type="term" value="P:deadenylation-dependent decapping of nuclear-transcribed mRNA"/>
    <property type="evidence" value="ECO:0007669"/>
    <property type="project" value="InterPro"/>
</dbReference>
<evidence type="ECO:0000313" key="12">
    <source>
        <dbReference type="Proteomes" id="UP000076078"/>
    </source>
</evidence>
<dbReference type="STRING" id="361077.A0A152A547"/>